<evidence type="ECO:0000256" key="6">
    <source>
        <dbReference type="SAM" id="Phobius"/>
    </source>
</evidence>
<dbReference type="CDD" id="cd13136">
    <property type="entry name" value="MATE_DinF_like"/>
    <property type="match status" value="1"/>
</dbReference>
<dbReference type="RefSeq" id="WP_302723912.1">
    <property type="nucleotide sequence ID" value="NZ_JAULRU010000705.1"/>
</dbReference>
<feature type="transmembrane region" description="Helical" evidence="6">
    <location>
        <begin position="49"/>
        <end position="72"/>
    </location>
</feature>
<dbReference type="InterPro" id="IPR044644">
    <property type="entry name" value="DinF-like"/>
</dbReference>
<protein>
    <submittedName>
        <fullName evidence="7">MATE family efflux transporter</fullName>
    </submittedName>
</protein>
<feature type="transmembrane region" description="Helical" evidence="6">
    <location>
        <begin position="141"/>
        <end position="160"/>
    </location>
</feature>
<comment type="similarity">
    <text evidence="2">Belongs to the multi antimicrobial extrusion (MATE) (TC 2.A.66.1) family.</text>
</comment>
<evidence type="ECO:0000256" key="1">
    <source>
        <dbReference type="ARBA" id="ARBA00004141"/>
    </source>
</evidence>
<evidence type="ECO:0000256" key="4">
    <source>
        <dbReference type="ARBA" id="ARBA00022989"/>
    </source>
</evidence>
<feature type="transmembrane region" description="Helical" evidence="6">
    <location>
        <begin position="318"/>
        <end position="342"/>
    </location>
</feature>
<name>A0ABU4RVB9_9GAMM</name>
<feature type="transmembrane region" description="Helical" evidence="6">
    <location>
        <begin position="419"/>
        <end position="440"/>
    </location>
</feature>
<keyword evidence="3 6" id="KW-0812">Transmembrane</keyword>
<keyword evidence="8" id="KW-1185">Reference proteome</keyword>
<dbReference type="Pfam" id="PF01554">
    <property type="entry name" value="MatE"/>
    <property type="match status" value="2"/>
</dbReference>
<dbReference type="InterPro" id="IPR002528">
    <property type="entry name" value="MATE_fam"/>
</dbReference>
<evidence type="ECO:0000256" key="5">
    <source>
        <dbReference type="ARBA" id="ARBA00023136"/>
    </source>
</evidence>
<proteinExistence type="inferred from homology"/>
<evidence type="ECO:0000256" key="3">
    <source>
        <dbReference type="ARBA" id="ARBA00022692"/>
    </source>
</evidence>
<gene>
    <name evidence="7" type="ORF">SCD92_05570</name>
</gene>
<evidence type="ECO:0000313" key="8">
    <source>
        <dbReference type="Proteomes" id="UP001273505"/>
    </source>
</evidence>
<feature type="transmembrane region" description="Helical" evidence="6">
    <location>
        <begin position="93"/>
        <end position="117"/>
    </location>
</feature>
<sequence length="446" mass="49649">MMQNQSLRKRWRVRSAGIWPLVWPIMLSNLSVPLLGAVDTAILGHLPSAAYLGAVAVGSSVITMVFWSLGFLRMGTTSLVSRAVGRQDWEDTLVLWLRSVALALSLAAVLLLCRGWIVELAMSWMKPTQESLTLAASYSGIRFWSAPATLINYTIIGWFIGHQDTRSPLVILLVTNALNITLDFLFVLGLGLASDGAAYASVVAEYTGLVCGLWMLRRRVLRLPLTQTWRQRLAHMRLWHAYLPLLHINRHLFVRTACLLGVFTFFTAQGARAGTNIVAANAILLQLLMLTSHALDGFAHAAEALCGKATGARDRRELWRVIQATTVMAAASALLISLIFWLSKDPLLQLFTTLPTVLSEANKQFPWVIALPLIAVWGYQLDGIFIGMGMTRAMQFSMAGCMLLVFFPAWWLTTDWHNTGLWFAFCLFNLTRGLSMAWVLKRTLAR</sequence>
<feature type="transmembrane region" description="Helical" evidence="6">
    <location>
        <begin position="364"/>
        <end position="381"/>
    </location>
</feature>
<feature type="transmembrane region" description="Helical" evidence="6">
    <location>
        <begin position="196"/>
        <end position="216"/>
    </location>
</feature>
<feature type="transmembrane region" description="Helical" evidence="6">
    <location>
        <begin position="169"/>
        <end position="190"/>
    </location>
</feature>
<organism evidence="7 8">
    <name type="scientific">Gilvimarinus gilvus</name>
    <dbReference type="NCBI Taxonomy" id="3058038"/>
    <lineage>
        <taxon>Bacteria</taxon>
        <taxon>Pseudomonadati</taxon>
        <taxon>Pseudomonadota</taxon>
        <taxon>Gammaproteobacteria</taxon>
        <taxon>Cellvibrionales</taxon>
        <taxon>Cellvibrionaceae</taxon>
        <taxon>Gilvimarinus</taxon>
    </lineage>
</organism>
<dbReference type="PANTHER" id="PTHR42893:SF46">
    <property type="entry name" value="PROTEIN DETOXIFICATION 44, CHLOROPLASTIC"/>
    <property type="match status" value="1"/>
</dbReference>
<feature type="transmembrane region" description="Helical" evidence="6">
    <location>
        <begin position="393"/>
        <end position="413"/>
    </location>
</feature>
<reference evidence="7 8" key="1">
    <citation type="submission" date="2023-11" db="EMBL/GenBank/DDBJ databases">
        <title>Gilvimarinus fulvus sp. nov., isolated from the surface of Kelp.</title>
        <authorList>
            <person name="Sun Y.Y."/>
            <person name="Gong Y."/>
            <person name="Du Z.J."/>
        </authorList>
    </citation>
    <scope>NUCLEOTIDE SEQUENCE [LARGE SCALE GENOMIC DNA]</scope>
    <source>
        <strain evidence="7 8">SDUM040013</strain>
    </source>
</reference>
<dbReference type="PANTHER" id="PTHR42893">
    <property type="entry name" value="PROTEIN DETOXIFICATION 44, CHLOROPLASTIC-RELATED"/>
    <property type="match status" value="1"/>
</dbReference>
<comment type="subcellular location">
    <subcellularLocation>
        <location evidence="1">Membrane</location>
        <topology evidence="1">Multi-pass membrane protein</topology>
    </subcellularLocation>
</comment>
<keyword evidence="5 6" id="KW-0472">Membrane</keyword>
<feature type="transmembrane region" description="Helical" evidence="6">
    <location>
        <begin position="21"/>
        <end position="43"/>
    </location>
</feature>
<keyword evidence="4 6" id="KW-1133">Transmembrane helix</keyword>
<dbReference type="EMBL" id="JAXAFO010000007">
    <property type="protein sequence ID" value="MDX6848820.1"/>
    <property type="molecule type" value="Genomic_DNA"/>
</dbReference>
<evidence type="ECO:0000313" key="7">
    <source>
        <dbReference type="EMBL" id="MDX6848820.1"/>
    </source>
</evidence>
<evidence type="ECO:0000256" key="2">
    <source>
        <dbReference type="ARBA" id="ARBA00010199"/>
    </source>
</evidence>
<comment type="caution">
    <text evidence="7">The sequence shown here is derived from an EMBL/GenBank/DDBJ whole genome shotgun (WGS) entry which is preliminary data.</text>
</comment>
<dbReference type="NCBIfam" id="TIGR00797">
    <property type="entry name" value="matE"/>
    <property type="match status" value="1"/>
</dbReference>
<dbReference type="Proteomes" id="UP001273505">
    <property type="component" value="Unassembled WGS sequence"/>
</dbReference>
<accession>A0ABU4RVB9</accession>